<reference evidence="3 4" key="1">
    <citation type="journal article" date="2015" name="Sci. Rep.">
        <title>The power of single molecule real-time sequencing technology in the de novo assembly of a eukaryotic genome.</title>
        <authorList>
            <person name="Sakai H."/>
            <person name="Naito K."/>
            <person name="Ogiso-Tanaka E."/>
            <person name="Takahashi Y."/>
            <person name="Iseki K."/>
            <person name="Muto C."/>
            <person name="Satou K."/>
            <person name="Teruya K."/>
            <person name="Shiroma A."/>
            <person name="Shimoji M."/>
            <person name="Hirano T."/>
            <person name="Itoh T."/>
            <person name="Kaga A."/>
            <person name="Tomooka N."/>
        </authorList>
    </citation>
    <scope>NUCLEOTIDE SEQUENCE [LARGE SCALE GENOMIC DNA]</scope>
    <source>
        <strain evidence="4">cv. Shumari</strain>
    </source>
</reference>
<dbReference type="PANTHER" id="PTHR31808">
    <property type="entry name" value="EXPRESSED PROTEIN"/>
    <property type="match status" value="1"/>
</dbReference>
<accession>A0A0S3TCK8</accession>
<keyword evidence="2" id="KW-0472">Membrane</keyword>
<dbReference type="AlphaFoldDB" id="A0A0S3TCK8"/>
<keyword evidence="2" id="KW-1133">Transmembrane helix</keyword>
<sequence length="137" mass="15082">MCFCQIFIVITICFIFVAYKRFWGLVICVLSVLGGWQLSTSVSVSISKQCHGRLRVGSKRGFVVRAASSFPETSEPSSNVAPLKLESPIGQFLSQILISHPHLVPAAVERQLEQFQTDLDGDNQKREPSASGTELVL</sequence>
<gene>
    <name evidence="3" type="primary">Vigan.11G221300</name>
    <name evidence="3" type="ORF">VIGAN_11221300</name>
</gene>
<proteinExistence type="predicted"/>
<evidence type="ECO:0000313" key="3">
    <source>
        <dbReference type="EMBL" id="BAU02656.1"/>
    </source>
</evidence>
<dbReference type="EMBL" id="AP015044">
    <property type="protein sequence ID" value="BAU02656.1"/>
    <property type="molecule type" value="Genomic_DNA"/>
</dbReference>
<feature type="region of interest" description="Disordered" evidence="1">
    <location>
        <begin position="118"/>
        <end position="137"/>
    </location>
</feature>
<organism evidence="3 4">
    <name type="scientific">Vigna angularis var. angularis</name>
    <dbReference type="NCBI Taxonomy" id="157739"/>
    <lineage>
        <taxon>Eukaryota</taxon>
        <taxon>Viridiplantae</taxon>
        <taxon>Streptophyta</taxon>
        <taxon>Embryophyta</taxon>
        <taxon>Tracheophyta</taxon>
        <taxon>Spermatophyta</taxon>
        <taxon>Magnoliopsida</taxon>
        <taxon>eudicotyledons</taxon>
        <taxon>Gunneridae</taxon>
        <taxon>Pentapetalae</taxon>
        <taxon>rosids</taxon>
        <taxon>fabids</taxon>
        <taxon>Fabales</taxon>
        <taxon>Fabaceae</taxon>
        <taxon>Papilionoideae</taxon>
        <taxon>50 kb inversion clade</taxon>
        <taxon>NPAAA clade</taxon>
        <taxon>indigoferoid/millettioid clade</taxon>
        <taxon>Phaseoleae</taxon>
        <taxon>Vigna</taxon>
    </lineage>
</organism>
<evidence type="ECO:0000256" key="2">
    <source>
        <dbReference type="SAM" id="Phobius"/>
    </source>
</evidence>
<protein>
    <submittedName>
        <fullName evidence="3">Uncharacterized protein</fullName>
    </submittedName>
</protein>
<feature type="transmembrane region" description="Helical" evidence="2">
    <location>
        <begin position="6"/>
        <end position="33"/>
    </location>
</feature>
<dbReference type="InterPro" id="IPR038925">
    <property type="entry name" value="At3g17800-like"/>
</dbReference>
<dbReference type="Proteomes" id="UP000291084">
    <property type="component" value="Chromosome 11"/>
</dbReference>
<name>A0A0S3TCK8_PHAAN</name>
<feature type="non-terminal residue" evidence="3">
    <location>
        <position position="137"/>
    </location>
</feature>
<evidence type="ECO:0000256" key="1">
    <source>
        <dbReference type="SAM" id="MobiDB-lite"/>
    </source>
</evidence>
<keyword evidence="4" id="KW-1185">Reference proteome</keyword>
<evidence type="ECO:0000313" key="4">
    <source>
        <dbReference type="Proteomes" id="UP000291084"/>
    </source>
</evidence>
<keyword evidence="2" id="KW-0812">Transmembrane</keyword>
<dbReference type="PANTHER" id="PTHR31808:SF4">
    <property type="entry name" value="LIGASE, PUTATIVE (DUF760)-RELATED"/>
    <property type="match status" value="1"/>
</dbReference>